<dbReference type="EMBL" id="MFLZ01000022">
    <property type="protein sequence ID" value="OGG79604.1"/>
    <property type="molecule type" value="Genomic_DNA"/>
</dbReference>
<protein>
    <submittedName>
        <fullName evidence="1">Uncharacterized protein</fullName>
    </submittedName>
</protein>
<sequence length="137" mass="15320">MTAAAMEEVLRGAGFGAEFRKLRDSFRTPKTLAKLGEGRLDNILTVEWTQPPHQWTVDDLKLILLAAAKDPERDAVEIQFLAPSTQKEAGDAFDALLARLKVEGFEPDKVQFVWNDLGHRARIGLFAVFEVRTAPED</sequence>
<dbReference type="AlphaFoldDB" id="A0A1F6F170"/>
<comment type="caution">
    <text evidence="1">The sequence shown here is derived from an EMBL/GenBank/DDBJ whole genome shotgun (WGS) entry which is preliminary data.</text>
</comment>
<dbReference type="Proteomes" id="UP000177372">
    <property type="component" value="Unassembled WGS sequence"/>
</dbReference>
<dbReference type="STRING" id="1798512.A3A39_02135"/>
<name>A0A1F6F170_9BACT</name>
<proteinExistence type="predicted"/>
<evidence type="ECO:0000313" key="2">
    <source>
        <dbReference type="Proteomes" id="UP000177372"/>
    </source>
</evidence>
<evidence type="ECO:0000313" key="1">
    <source>
        <dbReference type="EMBL" id="OGG79604.1"/>
    </source>
</evidence>
<organism evidence="1 2">
    <name type="scientific">Candidatus Kaiserbacteria bacterium RIFCSPLOWO2_01_FULL_54_13</name>
    <dbReference type="NCBI Taxonomy" id="1798512"/>
    <lineage>
        <taxon>Bacteria</taxon>
        <taxon>Candidatus Kaiseribacteriota</taxon>
    </lineage>
</organism>
<accession>A0A1F6F170</accession>
<gene>
    <name evidence="1" type="ORF">A3A39_02135</name>
</gene>
<reference evidence="1 2" key="1">
    <citation type="journal article" date="2016" name="Nat. Commun.">
        <title>Thousands of microbial genomes shed light on interconnected biogeochemical processes in an aquifer system.</title>
        <authorList>
            <person name="Anantharaman K."/>
            <person name="Brown C.T."/>
            <person name="Hug L.A."/>
            <person name="Sharon I."/>
            <person name="Castelle C.J."/>
            <person name="Probst A.J."/>
            <person name="Thomas B.C."/>
            <person name="Singh A."/>
            <person name="Wilkins M.J."/>
            <person name="Karaoz U."/>
            <person name="Brodie E.L."/>
            <person name="Williams K.H."/>
            <person name="Hubbard S.S."/>
            <person name="Banfield J.F."/>
        </authorList>
    </citation>
    <scope>NUCLEOTIDE SEQUENCE [LARGE SCALE GENOMIC DNA]</scope>
</reference>